<comment type="caution">
    <text evidence="2">The sequence shown here is derived from an EMBL/GenBank/DDBJ whole genome shotgun (WGS) entry which is preliminary data.</text>
</comment>
<evidence type="ECO:0000256" key="1">
    <source>
        <dbReference type="SAM" id="Phobius"/>
    </source>
</evidence>
<dbReference type="Proteomes" id="UP001139028">
    <property type="component" value="Unassembled WGS sequence"/>
</dbReference>
<proteinExistence type="predicted"/>
<keyword evidence="1" id="KW-0472">Membrane</keyword>
<accession>A0A9X2EM06</accession>
<feature type="transmembrane region" description="Helical" evidence="1">
    <location>
        <begin position="54"/>
        <end position="77"/>
    </location>
</feature>
<name>A0A9X2EM06_9GAMM</name>
<protein>
    <recommendedName>
        <fullName evidence="4">DUF3619 family protein</fullName>
    </recommendedName>
</protein>
<organism evidence="2 3">
    <name type="scientific">Microbulbifer okhotskensis</name>
    <dbReference type="NCBI Taxonomy" id="2926617"/>
    <lineage>
        <taxon>Bacteria</taxon>
        <taxon>Pseudomonadati</taxon>
        <taxon>Pseudomonadota</taxon>
        <taxon>Gammaproteobacteria</taxon>
        <taxon>Cellvibrionales</taxon>
        <taxon>Microbulbiferaceae</taxon>
        <taxon>Microbulbifer</taxon>
    </lineage>
</organism>
<gene>
    <name evidence="2" type="ORF">MO867_06785</name>
</gene>
<dbReference type="RefSeq" id="WP_252465515.1">
    <property type="nucleotide sequence ID" value="NZ_JALBWM010000019.1"/>
</dbReference>
<keyword evidence="1" id="KW-1133">Transmembrane helix</keyword>
<evidence type="ECO:0000313" key="2">
    <source>
        <dbReference type="EMBL" id="MCO1334045.1"/>
    </source>
</evidence>
<keyword evidence="1" id="KW-0812">Transmembrane</keyword>
<dbReference type="EMBL" id="JALBWM010000019">
    <property type="protein sequence ID" value="MCO1334045.1"/>
    <property type="molecule type" value="Genomic_DNA"/>
</dbReference>
<evidence type="ECO:0008006" key="4">
    <source>
        <dbReference type="Google" id="ProtNLM"/>
    </source>
</evidence>
<evidence type="ECO:0000313" key="3">
    <source>
        <dbReference type="Proteomes" id="UP001139028"/>
    </source>
</evidence>
<keyword evidence="3" id="KW-1185">Reference proteome</keyword>
<reference evidence="2" key="1">
    <citation type="journal article" date="2022" name="Arch. Microbiol.">
        <title>Microbulbifer okhotskensis sp. nov., isolated from a deep bottom sediment of the Okhotsk Sea.</title>
        <authorList>
            <person name="Romanenko L."/>
            <person name="Kurilenko V."/>
            <person name="Otstavnykh N."/>
            <person name="Velansky P."/>
            <person name="Isaeva M."/>
            <person name="Mikhailov V."/>
        </authorList>
    </citation>
    <scope>NUCLEOTIDE SEQUENCE</scope>
    <source>
        <strain evidence="2">OS29</strain>
    </source>
</reference>
<dbReference type="AlphaFoldDB" id="A0A9X2EM06"/>
<sequence length="119" mass="13537">MKNSGEGFPIDDYQLLKVAGEAVVRRENTIDTETQARLRRIRTGVQEQSRAVQYWPGFIAVGACTAALFVALIWPVLSTDDNAEVLATSDWLLDEDVDIEMIENMEFYQWLAEELDEHS</sequence>